<sequence>MSWSEEAVGRHIAAIKSRAKSKEELKLQGYTLAQLCLKAKLYSPAIGYLSEYLSMKSDDYKAHKLLGEVYKCKDETERALVAYKRSLYFKKDQPDVVISIGELYCERDDVSENELKEWIEHVKKYHQNHPVIAKLKGKLVANSNNAGDELVLEIIGGMEEGSEDPLVLMKLAERFLDQGCLNESYGLFKRFRYNKTNRNKVELMRLFMDYLEKLLGLLSTDKGLLILYVSISLLETIIEIFNIEMMNEHKHKTTGQKLIQYLIKYDHILYKVLSLSSTADVRKLLTQAMEEVLGELQSHCYFLLSQYFFSFCSPNKFELGVACLLATLKTPPLNIELFNELPQSQYDEMDRWYHKGGARLSTAGE</sequence>
<organism evidence="1">
    <name type="scientific">Amphimedon queenslandica</name>
    <name type="common">Sponge</name>
    <dbReference type="NCBI Taxonomy" id="400682"/>
    <lineage>
        <taxon>Eukaryota</taxon>
        <taxon>Metazoa</taxon>
        <taxon>Porifera</taxon>
        <taxon>Demospongiae</taxon>
        <taxon>Heteroscleromorpha</taxon>
        <taxon>Haplosclerida</taxon>
        <taxon>Niphatidae</taxon>
        <taxon>Amphimedon</taxon>
    </lineage>
</organism>
<dbReference type="Gene3D" id="1.25.40.10">
    <property type="entry name" value="Tetratricopeptide repeat domain"/>
    <property type="match status" value="1"/>
</dbReference>
<dbReference type="SUPFAM" id="SSF48452">
    <property type="entry name" value="TPR-like"/>
    <property type="match status" value="1"/>
</dbReference>
<name>A0A1X7VPG6_AMPQE</name>
<dbReference type="OrthoDB" id="2357150at2759"/>
<accession>A0A1X7VPG6</accession>
<reference evidence="1" key="1">
    <citation type="submission" date="2017-05" db="UniProtKB">
        <authorList>
            <consortium name="EnsemblMetazoa"/>
        </authorList>
    </citation>
    <scope>IDENTIFICATION</scope>
</reference>
<dbReference type="EnsemblMetazoa" id="Aqu2.1.42271_001">
    <property type="protein sequence ID" value="Aqu2.1.42271_001"/>
    <property type="gene ID" value="Aqu2.1.42271"/>
</dbReference>
<proteinExistence type="predicted"/>
<evidence type="ECO:0000313" key="1">
    <source>
        <dbReference type="EnsemblMetazoa" id="Aqu2.1.42271_001"/>
    </source>
</evidence>
<dbReference type="InParanoid" id="A0A1X7VPG6"/>
<dbReference type="AlphaFoldDB" id="A0A1X7VPG6"/>
<dbReference type="STRING" id="400682.A0A1X7VPG6"/>
<protein>
    <submittedName>
        <fullName evidence="1">Uncharacterized protein</fullName>
    </submittedName>
</protein>
<dbReference type="InterPro" id="IPR011990">
    <property type="entry name" value="TPR-like_helical_dom_sf"/>
</dbReference>